<protein>
    <submittedName>
        <fullName evidence="2">Uncharacterized protein</fullName>
    </submittedName>
</protein>
<dbReference type="Proteomes" id="UP001438707">
    <property type="component" value="Unassembled WGS sequence"/>
</dbReference>
<feature type="chain" id="PRO_5043912327" evidence="1">
    <location>
        <begin position="21"/>
        <end position="121"/>
    </location>
</feature>
<feature type="signal peptide" evidence="1">
    <location>
        <begin position="1"/>
        <end position="20"/>
    </location>
</feature>
<keyword evidence="3" id="KW-1185">Reference proteome</keyword>
<name>A0AAW1RJ56_9CHLO</name>
<comment type="caution">
    <text evidence="2">The sequence shown here is derived from an EMBL/GenBank/DDBJ whole genome shotgun (WGS) entry which is preliminary data.</text>
</comment>
<sequence>MSAKLSSSALFLLVAPGLLQLSFMMRGFLTNQPAFGCTTQASTASASAQLLRVSGTVEVAALKQMEYDSILQDMPMLHMHEACSELMLTAEMVRILLDAILELSIQTDARPSWIWSHRSTH</sequence>
<gene>
    <name evidence="2" type="ORF">WJX74_002678</name>
</gene>
<dbReference type="AlphaFoldDB" id="A0AAW1RJ56"/>
<organism evidence="2 3">
    <name type="scientific">Apatococcus lobatus</name>
    <dbReference type="NCBI Taxonomy" id="904363"/>
    <lineage>
        <taxon>Eukaryota</taxon>
        <taxon>Viridiplantae</taxon>
        <taxon>Chlorophyta</taxon>
        <taxon>core chlorophytes</taxon>
        <taxon>Trebouxiophyceae</taxon>
        <taxon>Chlorellales</taxon>
        <taxon>Chlorellaceae</taxon>
        <taxon>Apatococcus</taxon>
    </lineage>
</organism>
<evidence type="ECO:0000313" key="3">
    <source>
        <dbReference type="Proteomes" id="UP001438707"/>
    </source>
</evidence>
<evidence type="ECO:0000256" key="1">
    <source>
        <dbReference type="SAM" id="SignalP"/>
    </source>
</evidence>
<evidence type="ECO:0000313" key="2">
    <source>
        <dbReference type="EMBL" id="KAK9833684.1"/>
    </source>
</evidence>
<accession>A0AAW1RJ56</accession>
<dbReference type="EMBL" id="JALJOS010000010">
    <property type="protein sequence ID" value="KAK9833684.1"/>
    <property type="molecule type" value="Genomic_DNA"/>
</dbReference>
<proteinExistence type="predicted"/>
<reference evidence="2 3" key="1">
    <citation type="journal article" date="2024" name="Nat. Commun.">
        <title>Phylogenomics reveals the evolutionary origins of lichenization in chlorophyte algae.</title>
        <authorList>
            <person name="Puginier C."/>
            <person name="Libourel C."/>
            <person name="Otte J."/>
            <person name="Skaloud P."/>
            <person name="Haon M."/>
            <person name="Grisel S."/>
            <person name="Petersen M."/>
            <person name="Berrin J.G."/>
            <person name="Delaux P.M."/>
            <person name="Dal Grande F."/>
            <person name="Keller J."/>
        </authorList>
    </citation>
    <scope>NUCLEOTIDE SEQUENCE [LARGE SCALE GENOMIC DNA]</scope>
    <source>
        <strain evidence="2 3">SAG 2145</strain>
    </source>
</reference>
<keyword evidence="1" id="KW-0732">Signal</keyword>